<dbReference type="Pfam" id="PF02518">
    <property type="entry name" value="HATPase_c"/>
    <property type="match status" value="1"/>
</dbReference>
<dbReference type="Gene3D" id="3.30.565.10">
    <property type="entry name" value="Histidine kinase-like ATPase, C-terminal domain"/>
    <property type="match status" value="1"/>
</dbReference>
<dbReference type="InterPro" id="IPR052162">
    <property type="entry name" value="Sensor_kinase/Photoreceptor"/>
</dbReference>
<dbReference type="PANTHER" id="PTHR43304">
    <property type="entry name" value="PHYTOCHROME-LIKE PROTEIN CPH1"/>
    <property type="match status" value="1"/>
</dbReference>
<dbReference type="SUPFAM" id="SSF55874">
    <property type="entry name" value="ATPase domain of HSP90 chaperone/DNA topoisomerase II/histidine kinase"/>
    <property type="match status" value="1"/>
</dbReference>
<evidence type="ECO:0000313" key="12">
    <source>
        <dbReference type="EMBL" id="MFC5518806.1"/>
    </source>
</evidence>
<dbReference type="Pfam" id="PF00072">
    <property type="entry name" value="Response_reg"/>
    <property type="match status" value="1"/>
</dbReference>
<dbReference type="SMART" id="SM00086">
    <property type="entry name" value="PAC"/>
    <property type="match status" value="2"/>
</dbReference>
<dbReference type="SMART" id="SM00065">
    <property type="entry name" value="GAF"/>
    <property type="match status" value="1"/>
</dbReference>
<dbReference type="SUPFAM" id="SSF52172">
    <property type="entry name" value="CheY-like"/>
    <property type="match status" value="2"/>
</dbReference>
<dbReference type="InterPro" id="IPR011006">
    <property type="entry name" value="CheY-like_superfamily"/>
</dbReference>
<dbReference type="SMART" id="SM00388">
    <property type="entry name" value="HisKA"/>
    <property type="match status" value="1"/>
</dbReference>
<dbReference type="Pfam" id="PF08447">
    <property type="entry name" value="PAS_3"/>
    <property type="match status" value="2"/>
</dbReference>
<dbReference type="InterPro" id="IPR013655">
    <property type="entry name" value="PAS_fold_3"/>
</dbReference>
<proteinExistence type="predicted"/>
<keyword evidence="3 6" id="KW-0597">Phosphoprotein</keyword>
<dbReference type="SMART" id="SM00448">
    <property type="entry name" value="REC"/>
    <property type="match status" value="1"/>
</dbReference>
<dbReference type="PROSITE" id="PS50113">
    <property type="entry name" value="PAC"/>
    <property type="match status" value="1"/>
</dbReference>
<dbReference type="Pfam" id="PF00512">
    <property type="entry name" value="HisKA"/>
    <property type="match status" value="1"/>
</dbReference>
<dbReference type="InterPro" id="IPR000700">
    <property type="entry name" value="PAS-assoc_C"/>
</dbReference>
<dbReference type="PRINTS" id="PR00344">
    <property type="entry name" value="BCTRLSENSOR"/>
</dbReference>
<evidence type="ECO:0000259" key="9">
    <source>
        <dbReference type="PROSITE" id="PS50110"/>
    </source>
</evidence>
<dbReference type="Gene3D" id="3.30.450.20">
    <property type="entry name" value="PAS domain"/>
    <property type="match status" value="3"/>
</dbReference>
<evidence type="ECO:0000259" key="11">
    <source>
        <dbReference type="PROSITE" id="PS50113"/>
    </source>
</evidence>
<dbReference type="EC" id="2.7.13.3" evidence="2"/>
<dbReference type="Gene3D" id="3.40.50.2300">
    <property type="match status" value="1"/>
</dbReference>
<name>A0ABW0Q1Q8_9HYPH</name>
<evidence type="ECO:0000256" key="5">
    <source>
        <dbReference type="ARBA" id="ARBA00022777"/>
    </source>
</evidence>
<dbReference type="PROSITE" id="PS50110">
    <property type="entry name" value="RESPONSE_REGULATORY"/>
    <property type="match status" value="1"/>
</dbReference>
<organism evidence="12 13">
    <name type="scientific">Kaistia terrae</name>
    <dbReference type="NCBI Taxonomy" id="537017"/>
    <lineage>
        <taxon>Bacteria</taxon>
        <taxon>Pseudomonadati</taxon>
        <taxon>Pseudomonadota</taxon>
        <taxon>Alphaproteobacteria</taxon>
        <taxon>Hyphomicrobiales</taxon>
        <taxon>Kaistiaceae</taxon>
        <taxon>Kaistia</taxon>
    </lineage>
</organism>
<evidence type="ECO:0000313" key="13">
    <source>
        <dbReference type="Proteomes" id="UP001596150"/>
    </source>
</evidence>
<dbReference type="SUPFAM" id="SSF55785">
    <property type="entry name" value="PYP-like sensor domain (PAS domain)"/>
    <property type="match status" value="3"/>
</dbReference>
<evidence type="ECO:0000256" key="2">
    <source>
        <dbReference type="ARBA" id="ARBA00012438"/>
    </source>
</evidence>
<dbReference type="Proteomes" id="UP001596150">
    <property type="component" value="Unassembled WGS sequence"/>
</dbReference>
<evidence type="ECO:0000259" key="10">
    <source>
        <dbReference type="PROSITE" id="PS50112"/>
    </source>
</evidence>
<dbReference type="InterPro" id="IPR003661">
    <property type="entry name" value="HisK_dim/P_dom"/>
</dbReference>
<dbReference type="EMBL" id="JBHSML010000014">
    <property type="protein sequence ID" value="MFC5518806.1"/>
    <property type="molecule type" value="Genomic_DNA"/>
</dbReference>
<dbReference type="NCBIfam" id="TIGR00229">
    <property type="entry name" value="sensory_box"/>
    <property type="match status" value="3"/>
</dbReference>
<comment type="caution">
    <text evidence="12">The sequence shown here is derived from an EMBL/GenBank/DDBJ whole genome shotgun (WGS) entry which is preliminary data.</text>
</comment>
<evidence type="ECO:0000256" key="4">
    <source>
        <dbReference type="ARBA" id="ARBA00022679"/>
    </source>
</evidence>
<dbReference type="CDD" id="cd00130">
    <property type="entry name" value="PAS"/>
    <property type="match status" value="2"/>
</dbReference>
<gene>
    <name evidence="12" type="ORF">ACFPP9_23730</name>
</gene>
<dbReference type="PROSITE" id="PS50112">
    <property type="entry name" value="PAS"/>
    <property type="match status" value="1"/>
</dbReference>
<keyword evidence="13" id="KW-1185">Reference proteome</keyword>
<dbReference type="Gene3D" id="2.10.70.100">
    <property type="match status" value="1"/>
</dbReference>
<dbReference type="InterPro" id="IPR003018">
    <property type="entry name" value="GAF"/>
</dbReference>
<feature type="compositionally biased region" description="Polar residues" evidence="7">
    <location>
        <begin position="930"/>
        <end position="945"/>
    </location>
</feature>
<dbReference type="CDD" id="cd00082">
    <property type="entry name" value="HisKA"/>
    <property type="match status" value="1"/>
</dbReference>
<evidence type="ECO:0000256" key="3">
    <source>
        <dbReference type="ARBA" id="ARBA00022553"/>
    </source>
</evidence>
<comment type="catalytic activity">
    <reaction evidence="1">
        <text>ATP + protein L-histidine = ADP + protein N-phospho-L-histidine.</text>
        <dbReference type="EC" id="2.7.13.3"/>
    </reaction>
</comment>
<reference evidence="13" key="1">
    <citation type="journal article" date="2019" name="Int. J. Syst. Evol. Microbiol.">
        <title>The Global Catalogue of Microorganisms (GCM) 10K type strain sequencing project: providing services to taxonomists for standard genome sequencing and annotation.</title>
        <authorList>
            <consortium name="The Broad Institute Genomics Platform"/>
            <consortium name="The Broad Institute Genome Sequencing Center for Infectious Disease"/>
            <person name="Wu L."/>
            <person name="Ma J."/>
        </authorList>
    </citation>
    <scope>NUCLEOTIDE SEQUENCE [LARGE SCALE GENOMIC DNA]</scope>
    <source>
        <strain evidence="13">KACC 12633</strain>
    </source>
</reference>
<dbReference type="InterPro" id="IPR036890">
    <property type="entry name" value="HATPase_C_sf"/>
</dbReference>
<dbReference type="InterPro" id="IPR035965">
    <property type="entry name" value="PAS-like_dom_sf"/>
</dbReference>
<keyword evidence="4" id="KW-0808">Transferase</keyword>
<evidence type="ECO:0000259" key="8">
    <source>
        <dbReference type="PROSITE" id="PS50109"/>
    </source>
</evidence>
<dbReference type="Gene3D" id="1.10.287.130">
    <property type="match status" value="1"/>
</dbReference>
<feature type="region of interest" description="Disordered" evidence="7">
    <location>
        <begin position="930"/>
        <end position="950"/>
    </location>
</feature>
<feature type="modified residue" description="4-aspartylphosphate" evidence="6">
    <location>
        <position position="1002"/>
    </location>
</feature>
<accession>A0ABW0Q1Q8</accession>
<dbReference type="PANTHER" id="PTHR43304:SF1">
    <property type="entry name" value="PAC DOMAIN-CONTAINING PROTEIN"/>
    <property type="match status" value="1"/>
</dbReference>
<dbReference type="PROSITE" id="PS50109">
    <property type="entry name" value="HIS_KIN"/>
    <property type="match status" value="1"/>
</dbReference>
<dbReference type="SMART" id="SM00091">
    <property type="entry name" value="PAS"/>
    <property type="match status" value="3"/>
</dbReference>
<dbReference type="InterPro" id="IPR003594">
    <property type="entry name" value="HATPase_dom"/>
</dbReference>
<dbReference type="InterPro" id="IPR036097">
    <property type="entry name" value="HisK_dim/P_sf"/>
</dbReference>
<dbReference type="InterPro" id="IPR001610">
    <property type="entry name" value="PAC"/>
</dbReference>
<dbReference type="InterPro" id="IPR000014">
    <property type="entry name" value="PAS"/>
</dbReference>
<dbReference type="SUPFAM" id="SSF47384">
    <property type="entry name" value="Homodimeric domain of signal transducing histidine kinase"/>
    <property type="match status" value="1"/>
</dbReference>
<feature type="domain" description="PAS" evidence="10">
    <location>
        <begin position="592"/>
        <end position="627"/>
    </location>
</feature>
<dbReference type="SUPFAM" id="SSF55781">
    <property type="entry name" value="GAF domain-like"/>
    <property type="match status" value="1"/>
</dbReference>
<dbReference type="Pfam" id="PF13188">
    <property type="entry name" value="PAS_8"/>
    <property type="match status" value="1"/>
</dbReference>
<evidence type="ECO:0000256" key="6">
    <source>
        <dbReference type="PROSITE-ProRule" id="PRU00169"/>
    </source>
</evidence>
<feature type="domain" description="Histidine kinase" evidence="8">
    <location>
        <begin position="711"/>
        <end position="931"/>
    </location>
</feature>
<feature type="domain" description="PAC" evidence="11">
    <location>
        <begin position="216"/>
        <end position="268"/>
    </location>
</feature>
<evidence type="ECO:0000256" key="1">
    <source>
        <dbReference type="ARBA" id="ARBA00000085"/>
    </source>
</evidence>
<dbReference type="Pfam" id="PF01590">
    <property type="entry name" value="GAF"/>
    <property type="match status" value="1"/>
</dbReference>
<dbReference type="InterPro" id="IPR005467">
    <property type="entry name" value="His_kinase_dom"/>
</dbReference>
<keyword evidence="5" id="KW-0418">Kinase</keyword>
<evidence type="ECO:0000256" key="7">
    <source>
        <dbReference type="SAM" id="MobiDB-lite"/>
    </source>
</evidence>
<protein>
    <recommendedName>
        <fullName evidence="2">histidine kinase</fullName>
        <ecNumber evidence="2">2.7.13.3</ecNumber>
    </recommendedName>
</protein>
<dbReference type="InterPro" id="IPR029016">
    <property type="entry name" value="GAF-like_dom_sf"/>
</dbReference>
<dbReference type="InterPro" id="IPR001789">
    <property type="entry name" value="Sig_transdc_resp-reg_receiver"/>
</dbReference>
<dbReference type="SMART" id="SM00387">
    <property type="entry name" value="HATPase_c"/>
    <property type="match status" value="1"/>
</dbReference>
<dbReference type="InterPro" id="IPR004358">
    <property type="entry name" value="Sig_transdc_His_kin-like_C"/>
</dbReference>
<feature type="domain" description="Response regulatory" evidence="9">
    <location>
        <begin position="952"/>
        <end position="1062"/>
    </location>
</feature>
<dbReference type="Gene3D" id="3.30.450.40">
    <property type="match status" value="1"/>
</dbReference>
<dbReference type="RefSeq" id="WP_266344433.1">
    <property type="nucleotide sequence ID" value="NZ_JAPKNH010000005.1"/>
</dbReference>
<sequence>MNRVLILAPRGRDAEVAAKLFGANEINSVVCRDIADLVEAIEVDAATVVLTEEVLIGSDADRLADWIAAQPAWSDLPIIVLANGNRAPRSQRALQRLQGLGNTVLLERPLHAEAILGAVRSALKARSRQYQVRDVVAKLIESERELRFTLKAGKLGSWTLDLTNGKLTTSETCRANFGRDRDASFTYQELRDAVHPDDRARMAAAVDSSVAKGGDYDIEYRVITPAGGLRWVLIRAQPVYAMDGTPLQMAGVSLDITDRKLEDARKECLVEFAEGIRDLQDPGEMAYVAAEILGRALGASRVGYATIDPDAETLHVDRDWTAVGVESLAGVLQLRDYGSFIDSLKRNEFIAISDVREDDRTAAAAEALESRSARAFVNMPVIEQGQLRAVLFINHAHVRDWTPEDLALVKEVGERTRTAVERTRVDAALSESERRYRTLFENVNSGFCVFDMVFDGDDHPIDYVFVEVNPAFEAQTGLSDTIGRRISELAPGHEQRWYDLYGEVALTGTPLRVEEEARALERWYEVYAYRVGAPEQRRVAALFNDVSERKRAEARIRELNESLEQRVAERTAERDRLWTLSEDLLARANYGGMMTAVSPAWQRMLGWSETELLAGPYTSFMHPDDMEPTLAGLAHMGETGQSTRFENRIATKDGGWKSIEWTVAPEPDGLNFIAVGRDRSDVKAREAELQAAQDQLRQSQKMEAMGSLTGGVAHDFNNLLTPIVGALDLLQRRSIGGEREQRLIAGAAQSAERAKTLVQRLLAFARRQPLQATAVDVAKLVTGMADLVASTTGPQIRVSVDVPPDLPAARADPNQLEMALLNLSVNARDAMPSGGTLRITATTATVRAGEDAGLNAGAYIRLSVADSGVGMDEGTLARAVEPFFSTKGVGKGTGLGLSMVHGLASQLGGLLRIQSRPGLGTNIELWLPQSTDTSEISETPRQVTPSPGIRGTALLVDDEELVRLSTADMLSELGYTVVEAASAEEALKLVRNGLKPDLLLTDHLMPGMSGTDLARALRGRWGGLPVIVASGYAESEGIAPDLPRLTKPFRNDELESSLAALSRSD</sequence>